<accession>A0ABD0PEQ5</accession>
<protein>
    <recommendedName>
        <fullName evidence="3">Sugar ABC transporter substrate-binding protein</fullName>
    </recommendedName>
</protein>
<evidence type="ECO:0008006" key="3">
    <source>
        <dbReference type="Google" id="ProtNLM"/>
    </source>
</evidence>
<keyword evidence="2" id="KW-1185">Reference proteome</keyword>
<organism evidence="1 2">
    <name type="scientific">Cirrhinus mrigala</name>
    <name type="common">Mrigala</name>
    <dbReference type="NCBI Taxonomy" id="683832"/>
    <lineage>
        <taxon>Eukaryota</taxon>
        <taxon>Metazoa</taxon>
        <taxon>Chordata</taxon>
        <taxon>Craniata</taxon>
        <taxon>Vertebrata</taxon>
        <taxon>Euteleostomi</taxon>
        <taxon>Actinopterygii</taxon>
        <taxon>Neopterygii</taxon>
        <taxon>Teleostei</taxon>
        <taxon>Ostariophysi</taxon>
        <taxon>Cypriniformes</taxon>
        <taxon>Cyprinidae</taxon>
        <taxon>Labeoninae</taxon>
        <taxon>Labeonini</taxon>
        <taxon>Cirrhinus</taxon>
    </lineage>
</organism>
<reference evidence="1 2" key="1">
    <citation type="submission" date="2024-05" db="EMBL/GenBank/DDBJ databases">
        <title>Genome sequencing and assembly of Indian major carp, Cirrhinus mrigala (Hamilton, 1822).</title>
        <authorList>
            <person name="Mohindra V."/>
            <person name="Chowdhury L.M."/>
            <person name="Lal K."/>
            <person name="Jena J.K."/>
        </authorList>
    </citation>
    <scope>NUCLEOTIDE SEQUENCE [LARGE SCALE GENOMIC DNA]</scope>
    <source>
        <strain evidence="1">CM1030</strain>
        <tissue evidence="1">Blood</tissue>
    </source>
</reference>
<dbReference type="Proteomes" id="UP001529510">
    <property type="component" value="Unassembled WGS sequence"/>
</dbReference>
<dbReference type="EMBL" id="JAMKFB020000016">
    <property type="protein sequence ID" value="KAL0172265.1"/>
    <property type="molecule type" value="Genomic_DNA"/>
</dbReference>
<name>A0ABD0PEQ5_CIRMR</name>
<evidence type="ECO:0000313" key="1">
    <source>
        <dbReference type="EMBL" id="KAL0172265.1"/>
    </source>
</evidence>
<sequence length="60" mass="6775">TLVEPTITFIEDLKQGNVYWTPLQFSKMTVQTFKDAVPTLGQITNYSTEQLAALKAKILE</sequence>
<proteinExistence type="predicted"/>
<evidence type="ECO:0000313" key="2">
    <source>
        <dbReference type="Proteomes" id="UP001529510"/>
    </source>
</evidence>
<feature type="non-terminal residue" evidence="1">
    <location>
        <position position="1"/>
    </location>
</feature>
<gene>
    <name evidence="1" type="ORF">M9458_032576</name>
</gene>
<comment type="caution">
    <text evidence="1">The sequence shown here is derived from an EMBL/GenBank/DDBJ whole genome shotgun (WGS) entry which is preliminary data.</text>
</comment>
<dbReference type="AlphaFoldDB" id="A0ABD0PEQ5"/>
<feature type="non-terminal residue" evidence="1">
    <location>
        <position position="60"/>
    </location>
</feature>